<comment type="caution">
    <text evidence="9">The sequence shown here is derived from an EMBL/GenBank/DDBJ whole genome shotgun (WGS) entry which is preliminary data.</text>
</comment>
<protein>
    <recommendedName>
        <fullName evidence="8">Paraoxonase</fullName>
        <ecNumber evidence="8">3.1.1.2</ecNumber>
    </recommendedName>
</protein>
<dbReference type="EMBL" id="CAXITT010000143">
    <property type="protein sequence ID" value="CAL1533476.1"/>
    <property type="molecule type" value="Genomic_DNA"/>
</dbReference>
<name>A0AAV2HHF1_LYMST</name>
<organism evidence="9 10">
    <name type="scientific">Lymnaea stagnalis</name>
    <name type="common">Great pond snail</name>
    <name type="synonym">Helix stagnalis</name>
    <dbReference type="NCBI Taxonomy" id="6523"/>
    <lineage>
        <taxon>Eukaryota</taxon>
        <taxon>Metazoa</taxon>
        <taxon>Spiralia</taxon>
        <taxon>Lophotrochozoa</taxon>
        <taxon>Mollusca</taxon>
        <taxon>Gastropoda</taxon>
        <taxon>Heterobranchia</taxon>
        <taxon>Euthyneura</taxon>
        <taxon>Panpulmonata</taxon>
        <taxon>Hygrophila</taxon>
        <taxon>Lymnaeoidea</taxon>
        <taxon>Lymnaeidae</taxon>
        <taxon>Lymnaea</taxon>
    </lineage>
</organism>
<dbReference type="EC" id="3.1.1.2" evidence="8"/>
<dbReference type="PANTHER" id="PTHR11799:SF12">
    <property type="entry name" value="PARAOXONASE-RELATED"/>
    <property type="match status" value="1"/>
</dbReference>
<keyword evidence="6 8" id="KW-0106">Calcium</keyword>
<evidence type="ECO:0000256" key="7">
    <source>
        <dbReference type="PIRSR" id="PIRSR602640-3"/>
    </source>
</evidence>
<keyword evidence="4 8" id="KW-0325">Glycoprotein</keyword>
<dbReference type="Pfam" id="PF01731">
    <property type="entry name" value="Arylesterase"/>
    <property type="match status" value="1"/>
</dbReference>
<dbReference type="PRINTS" id="PR01785">
    <property type="entry name" value="PARAOXONASE"/>
</dbReference>
<sequence>MYLKIAVLSICLFVLQHVIRLIYSLGFHLHYYQHYPGSCYQLDGIEYGSQNFHTLPDGKTFVTSGLNMNLLSQSFQAHYKNSNVSGAIYTVSLSENSAKVVKLDIRSDGKSFKVGTFRPHGISVWPNNYTGQHVVYVVNHPAGESDRIEKFHFNQSTGILHHIKTYTSSKLRFLYDVQALGEDSFYTTNILYEHKVRFFMLLELFSLMPWSSVMMYSGETGYQEVITGLTSATGIAMSGCGSFVYVSLSLSSEIRVYARQKDNSLTLQQSYPLYTHPDNVVLDPTTGDLFIGSHPIAYQYLKHLDKPKKFKAASQVLHLRTAEGIITSATELLYDDGDLLSGSSAAVVYNKKLLIGSAVEKLVLCEVSVPI</sequence>
<evidence type="ECO:0000256" key="2">
    <source>
        <dbReference type="ARBA" id="ARBA00022801"/>
    </source>
</evidence>
<feature type="disulfide bond" description="In form B" evidence="7">
    <location>
        <begin position="39"/>
        <end position="365"/>
    </location>
</feature>
<evidence type="ECO:0000256" key="3">
    <source>
        <dbReference type="ARBA" id="ARBA00023157"/>
    </source>
</evidence>
<evidence type="ECO:0000313" key="9">
    <source>
        <dbReference type="EMBL" id="CAL1533476.1"/>
    </source>
</evidence>
<proteinExistence type="inferred from homology"/>
<evidence type="ECO:0000256" key="4">
    <source>
        <dbReference type="ARBA" id="ARBA00023180"/>
    </source>
</evidence>
<dbReference type="AlphaFoldDB" id="A0AAV2HHF1"/>
<feature type="binding site" evidence="6">
    <location>
        <position position="122"/>
    </location>
    <ligand>
        <name>Ca(2+)</name>
        <dbReference type="ChEBI" id="CHEBI:29108"/>
        <label>1</label>
        <note>catalytic</note>
    </ligand>
</feature>
<dbReference type="Gene3D" id="2.120.10.30">
    <property type="entry name" value="TolB, C-terminal domain"/>
    <property type="match status" value="1"/>
</dbReference>
<dbReference type="Proteomes" id="UP001497497">
    <property type="component" value="Unassembled WGS sequence"/>
</dbReference>
<dbReference type="GO" id="GO:0004064">
    <property type="term" value="F:arylesterase activity"/>
    <property type="evidence" value="ECO:0007669"/>
    <property type="project" value="UniProtKB-UniRule"/>
</dbReference>
<feature type="binding site" evidence="6">
    <location>
        <position position="176"/>
    </location>
    <ligand>
        <name>Ca(2+)</name>
        <dbReference type="ChEBI" id="CHEBI:29108"/>
        <label>1</label>
        <note>catalytic</note>
    </ligand>
</feature>
<keyword evidence="2 8" id="KW-0378">Hydrolase</keyword>
<dbReference type="InterPro" id="IPR051288">
    <property type="entry name" value="Serum_paraoxonase/arylesterase"/>
</dbReference>
<evidence type="ECO:0000256" key="8">
    <source>
        <dbReference type="RuleBase" id="RU368025"/>
    </source>
</evidence>
<comment type="cofactor">
    <cofactor evidence="6 8">
        <name>Ca(2+)</name>
        <dbReference type="ChEBI" id="CHEBI:29108"/>
    </cofactor>
    <text evidence="6 8">Binds 2 calcium ions per subunit.</text>
</comment>
<reference evidence="9 10" key="1">
    <citation type="submission" date="2024-04" db="EMBL/GenBank/DDBJ databases">
        <authorList>
            <consortium name="Genoscope - CEA"/>
            <person name="William W."/>
        </authorList>
    </citation>
    <scope>NUCLEOTIDE SEQUENCE [LARGE SCALE GENOMIC DNA]</scope>
</reference>
<keyword evidence="6 8" id="KW-0479">Metal-binding</keyword>
<evidence type="ECO:0000256" key="6">
    <source>
        <dbReference type="PIRSR" id="PIRSR602640-2"/>
    </source>
</evidence>
<accession>A0AAV2HHF1</accession>
<gene>
    <name evidence="9" type="ORF">GSLYS_00007436001</name>
</gene>
<comment type="similarity">
    <text evidence="1 8">Belongs to the paraoxonase family.</text>
</comment>
<evidence type="ECO:0000313" key="10">
    <source>
        <dbReference type="Proteomes" id="UP001497497"/>
    </source>
</evidence>
<dbReference type="InterPro" id="IPR011042">
    <property type="entry name" value="6-blade_b-propeller_TolB-like"/>
</dbReference>
<comment type="catalytic activity">
    <reaction evidence="8">
        <text>a phenyl acetate + H2O = a phenol + acetate + H(+)</text>
        <dbReference type="Rhea" id="RHEA:17309"/>
        <dbReference type="ChEBI" id="CHEBI:15377"/>
        <dbReference type="ChEBI" id="CHEBI:15378"/>
        <dbReference type="ChEBI" id="CHEBI:30089"/>
        <dbReference type="ChEBI" id="CHEBI:33853"/>
        <dbReference type="ChEBI" id="CHEBI:140310"/>
        <dbReference type="EC" id="3.1.1.2"/>
    </reaction>
</comment>
<feature type="binding site" evidence="6">
    <location>
        <position position="278"/>
    </location>
    <ligand>
        <name>Ca(2+)</name>
        <dbReference type="ChEBI" id="CHEBI:29108"/>
        <label>1</label>
        <note>catalytic</note>
    </ligand>
</feature>
<dbReference type="SUPFAM" id="SSF63829">
    <property type="entry name" value="Calcium-dependent phosphotriesterase"/>
    <property type="match status" value="1"/>
</dbReference>
<dbReference type="GO" id="GO:0046872">
    <property type="term" value="F:metal ion binding"/>
    <property type="evidence" value="ECO:0007669"/>
    <property type="project" value="UniProtKB-KW"/>
</dbReference>
<feature type="active site" description="Proton acceptor" evidence="5">
    <location>
        <position position="120"/>
    </location>
</feature>
<evidence type="ECO:0000256" key="5">
    <source>
        <dbReference type="PIRSR" id="PIRSR602640-1"/>
    </source>
</evidence>
<keyword evidence="3 7" id="KW-1015">Disulfide bond</keyword>
<feature type="binding site" evidence="6">
    <location>
        <position position="279"/>
    </location>
    <ligand>
        <name>Ca(2+)</name>
        <dbReference type="ChEBI" id="CHEBI:29108"/>
        <label>1</label>
        <note>catalytic</note>
    </ligand>
</feature>
<dbReference type="PANTHER" id="PTHR11799">
    <property type="entry name" value="PARAOXONASE"/>
    <property type="match status" value="1"/>
</dbReference>
<evidence type="ECO:0000256" key="1">
    <source>
        <dbReference type="ARBA" id="ARBA00008595"/>
    </source>
</evidence>
<keyword evidence="10" id="KW-1185">Reference proteome</keyword>
<dbReference type="InterPro" id="IPR002640">
    <property type="entry name" value="Arylesterase"/>
</dbReference>